<dbReference type="InterPro" id="IPR027417">
    <property type="entry name" value="P-loop_NTPase"/>
</dbReference>
<protein>
    <submittedName>
        <fullName evidence="2">Uncharacterized protein</fullName>
    </submittedName>
</protein>
<proteinExistence type="predicted"/>
<dbReference type="SUPFAM" id="SSF52540">
    <property type="entry name" value="P-loop containing nucleoside triphosphate hydrolases"/>
    <property type="match status" value="1"/>
</dbReference>
<reference evidence="2 3" key="1">
    <citation type="submission" date="2019-04" db="EMBL/GenBank/DDBJ databases">
        <title>Annotation for the trematode Fasciola gigantica.</title>
        <authorList>
            <person name="Choi Y.-J."/>
        </authorList>
    </citation>
    <scope>NUCLEOTIDE SEQUENCE [LARGE SCALE GENOMIC DNA]</scope>
    <source>
        <strain evidence="2">Uganda_cow_1</strain>
    </source>
</reference>
<evidence type="ECO:0000256" key="1">
    <source>
        <dbReference type="SAM" id="MobiDB-lite"/>
    </source>
</evidence>
<dbReference type="AlphaFoldDB" id="A0A504YEP1"/>
<accession>A0A504YEP1</accession>
<dbReference type="Proteomes" id="UP000316759">
    <property type="component" value="Unassembled WGS sequence"/>
</dbReference>
<comment type="caution">
    <text evidence="2">The sequence shown here is derived from an EMBL/GenBank/DDBJ whole genome shotgun (WGS) entry which is preliminary data.</text>
</comment>
<evidence type="ECO:0000313" key="2">
    <source>
        <dbReference type="EMBL" id="TPP58981.1"/>
    </source>
</evidence>
<sequence>MSEKKRSFIHWIKSSTIFRRKKLVKDKHARDRPNKLDLPVNQLTVEEELDSEENEIPTTELTSQACNTSLPADEFDLFVQLSNSPTCPVPPALRTDREKIRCAFDAEFSRRLHFRPSTDHSTEPSSRNSLINEDLRRVMSVIERKPSMPKPTSFRRDLARASFRSKSVRETQATKKIRSPWPLVDVTGQIESESPAKSHQPDPGTEEPIDTKHAHAAHLYRVRSFKLTRKGVINLGDTFRTRSVVGLASSHADHWNNCDIHLTQRHSDAERSAKSAGLLPTESFLFPRQSHSPSPKQGDTDDFSRRPTLRPEAGLQINTPKVIPKVDTENDQPIRIQIVGFPNVGKTALCRQMITSEFLGARMESSKRFSHGILLWKEVEMKSKHSKNE</sequence>
<feature type="region of interest" description="Disordered" evidence="1">
    <location>
        <begin position="165"/>
        <end position="186"/>
    </location>
</feature>
<gene>
    <name evidence="2" type="ORF">FGIG_10235</name>
</gene>
<dbReference type="STRING" id="46835.A0A504YEP1"/>
<keyword evidence="3" id="KW-1185">Reference proteome</keyword>
<organism evidence="2 3">
    <name type="scientific">Fasciola gigantica</name>
    <name type="common">Giant liver fluke</name>
    <dbReference type="NCBI Taxonomy" id="46835"/>
    <lineage>
        <taxon>Eukaryota</taxon>
        <taxon>Metazoa</taxon>
        <taxon>Spiralia</taxon>
        <taxon>Lophotrochozoa</taxon>
        <taxon>Platyhelminthes</taxon>
        <taxon>Trematoda</taxon>
        <taxon>Digenea</taxon>
        <taxon>Plagiorchiida</taxon>
        <taxon>Echinostomata</taxon>
        <taxon>Echinostomatoidea</taxon>
        <taxon>Fasciolidae</taxon>
        <taxon>Fasciola</taxon>
    </lineage>
</organism>
<evidence type="ECO:0000313" key="3">
    <source>
        <dbReference type="Proteomes" id="UP000316759"/>
    </source>
</evidence>
<dbReference type="OrthoDB" id="5239715at2759"/>
<feature type="region of interest" description="Disordered" evidence="1">
    <location>
        <begin position="285"/>
        <end position="318"/>
    </location>
</feature>
<dbReference type="EMBL" id="SUNJ01011310">
    <property type="protein sequence ID" value="TPP58981.1"/>
    <property type="molecule type" value="Genomic_DNA"/>
</dbReference>
<name>A0A504YEP1_FASGI</name>